<dbReference type="GO" id="GO:0005524">
    <property type="term" value="F:ATP binding"/>
    <property type="evidence" value="ECO:0007669"/>
    <property type="project" value="UniProtKB-UniRule"/>
</dbReference>
<evidence type="ECO:0000256" key="1">
    <source>
        <dbReference type="ARBA" id="ARBA00022679"/>
    </source>
</evidence>
<feature type="binding site" evidence="9">
    <location>
        <begin position="62"/>
        <end position="64"/>
    </location>
    <ligand>
        <name>substrate</name>
    </ligand>
</feature>
<feature type="binding site" evidence="9">
    <location>
        <begin position="285"/>
        <end position="286"/>
    </location>
    <ligand>
        <name>ATP</name>
        <dbReference type="ChEBI" id="CHEBI:30616"/>
    </ligand>
</feature>
<sequence>MIGCSNPSELAAVLLARLRNEAIFPHRRVPDTVNPDDRSLSSSLEIVVLMESKKIVVFGSIVQDLVSYTKSFPRPGESVRGTSFHMASGGKGANQAVAAARLGASVKLIARVGNDLSLTAVAPPPATITVNEQGENTIVVTLGANMEPYGPKAERHEQIIANAALVMAQAEVPREANRRIFELAKKHGVKTFFNPAPGEPDPDKQMLALSDIVCMNESEAEFITNIPQQSLDDAKKAAAQVLTMGPQHAIVTLGGKGCVLATKDDPEIQHIPVRKVTAVDTTGAGDCFCGSLAYFIVYGGLSMKDAVERAAGVAALCVTRKGTQSSYWSREEIEREHPSLLR</sequence>
<comment type="function">
    <text evidence="9">Catalyzes the phosphorylation of ribose at O-5 in a reaction requiring ATP and magnesium. The resulting D-ribose-5-phosphate can then be used either for sythesis of nucleotides, histidine, and tryptophan, or as a component of the pentose phosphate pathway.</text>
</comment>
<feature type="binding site" evidence="9">
    <location>
        <begin position="252"/>
        <end position="257"/>
    </location>
    <ligand>
        <name>ATP</name>
        <dbReference type="ChEBI" id="CHEBI:30616"/>
    </ligand>
</feature>
<comment type="caution">
    <text evidence="9">Lacks conserved residue(s) required for the propagation of feature annotation.</text>
</comment>
<feature type="binding site" evidence="9">
    <location>
        <position position="280"/>
    </location>
    <ligand>
        <name>K(+)</name>
        <dbReference type="ChEBI" id="CHEBI:29103"/>
    </ligand>
</feature>
<feature type="binding site" evidence="9">
    <location>
        <position position="171"/>
    </location>
    <ligand>
        <name>substrate</name>
    </ligand>
</feature>
<dbReference type="InterPro" id="IPR011877">
    <property type="entry name" value="Ribokinase"/>
</dbReference>
<evidence type="ECO:0000256" key="4">
    <source>
        <dbReference type="ARBA" id="ARBA00022777"/>
    </source>
</evidence>
<evidence type="ECO:0000256" key="6">
    <source>
        <dbReference type="ARBA" id="ARBA00022842"/>
    </source>
</evidence>
<evidence type="ECO:0000313" key="12">
    <source>
        <dbReference type="Proteomes" id="UP001196413"/>
    </source>
</evidence>
<protein>
    <recommendedName>
        <fullName evidence="9">Ribokinase</fullName>
        <shortName evidence="9">RK</shortName>
        <ecNumber evidence="9">2.7.1.15</ecNumber>
    </recommendedName>
</protein>
<dbReference type="AlphaFoldDB" id="A0AAD5QFS3"/>
<feature type="domain" description="Carbohydrate kinase PfkB" evidence="10">
    <location>
        <begin position="126"/>
        <end position="328"/>
    </location>
</feature>
<dbReference type="PRINTS" id="PR00990">
    <property type="entry name" value="RIBOKINASE"/>
</dbReference>
<evidence type="ECO:0000256" key="3">
    <source>
        <dbReference type="ARBA" id="ARBA00022741"/>
    </source>
</evidence>
<dbReference type="InterPro" id="IPR002139">
    <property type="entry name" value="Ribo/fructo_kinase"/>
</dbReference>
<dbReference type="GO" id="GO:0005829">
    <property type="term" value="C:cytosol"/>
    <property type="evidence" value="ECO:0007669"/>
    <property type="project" value="TreeGrafter"/>
</dbReference>
<evidence type="ECO:0000256" key="7">
    <source>
        <dbReference type="ARBA" id="ARBA00022958"/>
    </source>
</evidence>
<keyword evidence="6 9" id="KW-0460">Magnesium</keyword>
<dbReference type="Gene3D" id="3.40.1190.20">
    <property type="match status" value="1"/>
</dbReference>
<reference evidence="11" key="1">
    <citation type="submission" date="2021-06" db="EMBL/GenBank/DDBJ databases">
        <title>Parelaphostrongylus tenuis whole genome reference sequence.</title>
        <authorList>
            <person name="Garwood T.J."/>
            <person name="Larsen P.A."/>
            <person name="Fountain-Jones N.M."/>
            <person name="Garbe J.R."/>
            <person name="Macchietto M.G."/>
            <person name="Kania S.A."/>
            <person name="Gerhold R.W."/>
            <person name="Richards J.E."/>
            <person name="Wolf T.M."/>
        </authorList>
    </citation>
    <scope>NUCLEOTIDE SEQUENCE</scope>
    <source>
        <strain evidence="11">MNPRO001-30</strain>
        <tissue evidence="11">Meninges</tissue>
    </source>
</reference>
<dbReference type="Proteomes" id="UP001196413">
    <property type="component" value="Unassembled WGS sequence"/>
</dbReference>
<feature type="binding site" evidence="9">
    <location>
        <position position="320"/>
    </location>
    <ligand>
        <name>K(+)</name>
        <dbReference type="ChEBI" id="CHEBI:29103"/>
    </ligand>
</feature>
<dbReference type="PANTHER" id="PTHR10584">
    <property type="entry name" value="SUGAR KINASE"/>
    <property type="match status" value="1"/>
</dbReference>
<feature type="binding site" evidence="9">
    <location>
        <position position="286"/>
    </location>
    <ligand>
        <name>substrate</name>
    </ligand>
</feature>
<comment type="caution">
    <text evidence="11">The sequence shown here is derived from an EMBL/GenBank/DDBJ whole genome shotgun (WGS) entry which is preliminary data.</text>
</comment>
<feature type="active site" description="Proton acceptor" evidence="9">
    <location>
        <position position="286"/>
    </location>
</feature>
<comment type="subcellular location">
    <subcellularLocation>
        <location evidence="9">Cytoplasm</location>
    </subcellularLocation>
    <subcellularLocation>
        <location evidence="9">Nucleus</location>
    </subcellularLocation>
</comment>
<evidence type="ECO:0000313" key="11">
    <source>
        <dbReference type="EMBL" id="KAJ1350383.1"/>
    </source>
</evidence>
<keyword evidence="4 9" id="KW-0418">Kinase</keyword>
<dbReference type="Pfam" id="PF00294">
    <property type="entry name" value="PfkB"/>
    <property type="match status" value="2"/>
</dbReference>
<feature type="domain" description="Carbohydrate kinase PfkB" evidence="10">
    <location>
        <begin position="53"/>
        <end position="116"/>
    </location>
</feature>
<comment type="activity regulation">
    <text evidence="9">Activated by a monovalent cation that binds near, but not in, the active site. The most likely occupant of the site in vivo is potassium. Ion binding induces a conformational change that may alter substrate affinity.</text>
</comment>
<comment type="pathway">
    <text evidence="9">Carbohydrate metabolism; D-ribose degradation; D-ribose 5-phosphate from beta-D-ribopyranose: step 2/2.</text>
</comment>
<keyword evidence="1 9" id="KW-0808">Transferase</keyword>
<keyword evidence="5 9" id="KW-0067">ATP-binding</keyword>
<keyword evidence="9" id="KW-0963">Cytoplasm</keyword>
<feature type="binding site" evidence="9">
    <location>
        <position position="282"/>
    </location>
    <ligand>
        <name>K(+)</name>
        <dbReference type="ChEBI" id="CHEBI:29103"/>
    </ligand>
</feature>
<dbReference type="HAMAP" id="MF_01987">
    <property type="entry name" value="Ribokinase"/>
    <property type="match status" value="1"/>
</dbReference>
<dbReference type="GO" id="GO:0005634">
    <property type="term" value="C:nucleus"/>
    <property type="evidence" value="ECO:0007669"/>
    <property type="project" value="UniProtKB-SubCell"/>
</dbReference>
<dbReference type="SUPFAM" id="SSF53613">
    <property type="entry name" value="Ribokinase-like"/>
    <property type="match status" value="1"/>
</dbReference>
<comment type="cofactor">
    <cofactor evidence="9">
        <name>Mg(2+)</name>
        <dbReference type="ChEBI" id="CHEBI:18420"/>
    </cofactor>
    <text evidence="9">Requires a divalent cation, most likely magnesium in vivo, as an electrophilic catalyst to aid phosphoryl group transfer. It is the chelate of the metal and the nucleotide that is the actual substrate.</text>
</comment>
<keyword evidence="2 9" id="KW-0479">Metal-binding</keyword>
<evidence type="ECO:0000259" key="10">
    <source>
        <dbReference type="Pfam" id="PF00294"/>
    </source>
</evidence>
<organism evidence="11 12">
    <name type="scientific">Parelaphostrongylus tenuis</name>
    <name type="common">Meningeal worm</name>
    <dbReference type="NCBI Taxonomy" id="148309"/>
    <lineage>
        <taxon>Eukaryota</taxon>
        <taxon>Metazoa</taxon>
        <taxon>Ecdysozoa</taxon>
        <taxon>Nematoda</taxon>
        <taxon>Chromadorea</taxon>
        <taxon>Rhabditida</taxon>
        <taxon>Rhabditina</taxon>
        <taxon>Rhabditomorpha</taxon>
        <taxon>Strongyloidea</taxon>
        <taxon>Metastrongylidae</taxon>
        <taxon>Parelaphostrongylus</taxon>
    </lineage>
</organism>
<name>A0AAD5QFS3_PARTN</name>
<keyword evidence="3 9" id="KW-0547">Nucleotide-binding</keyword>
<dbReference type="CDD" id="cd01174">
    <property type="entry name" value="ribokinase"/>
    <property type="match status" value="1"/>
</dbReference>
<dbReference type="EC" id="2.7.1.15" evidence="9"/>
<feature type="binding site" evidence="9">
    <location>
        <position position="326"/>
    </location>
    <ligand>
        <name>K(+)</name>
        <dbReference type="ChEBI" id="CHEBI:29103"/>
    </ligand>
</feature>
<evidence type="ECO:0000256" key="9">
    <source>
        <dbReference type="HAMAP-Rule" id="MF_03215"/>
    </source>
</evidence>
<dbReference type="PANTHER" id="PTHR10584:SF166">
    <property type="entry name" value="RIBOKINASE"/>
    <property type="match status" value="1"/>
</dbReference>
<comment type="subunit">
    <text evidence="9">Homodimer.</text>
</comment>
<evidence type="ECO:0000256" key="2">
    <source>
        <dbReference type="ARBA" id="ARBA00022723"/>
    </source>
</evidence>
<keyword evidence="12" id="KW-1185">Reference proteome</keyword>
<feature type="binding site" evidence="9">
    <location>
        <begin position="90"/>
        <end position="94"/>
    </location>
    <ligand>
        <name>substrate</name>
    </ligand>
</feature>
<dbReference type="InterPro" id="IPR029056">
    <property type="entry name" value="Ribokinase-like"/>
</dbReference>
<comment type="similarity">
    <text evidence="9">Belongs to the carbohydrate kinase PfkB family. Ribokinase subfamily.</text>
</comment>
<proteinExistence type="inferred from homology"/>
<dbReference type="GO" id="GO:0019303">
    <property type="term" value="P:D-ribose catabolic process"/>
    <property type="evidence" value="ECO:0007669"/>
    <property type="project" value="UniProtKB-UniRule"/>
</dbReference>
<dbReference type="EMBL" id="JAHQIW010000853">
    <property type="protein sequence ID" value="KAJ1350383.1"/>
    <property type="molecule type" value="Genomic_DNA"/>
</dbReference>
<keyword evidence="9" id="KW-0539">Nucleus</keyword>
<evidence type="ECO:0000256" key="5">
    <source>
        <dbReference type="ARBA" id="ARBA00022840"/>
    </source>
</evidence>
<accession>A0AAD5QFS3</accession>
<gene>
    <name evidence="11" type="ORF">KIN20_006164</name>
</gene>
<feature type="binding site" evidence="9">
    <location>
        <position position="322"/>
    </location>
    <ligand>
        <name>K(+)</name>
        <dbReference type="ChEBI" id="CHEBI:29103"/>
    </ligand>
</feature>
<feature type="binding site" evidence="9">
    <location>
        <position position="317"/>
    </location>
    <ligand>
        <name>K(+)</name>
        <dbReference type="ChEBI" id="CHEBI:29103"/>
    </ligand>
</feature>
<keyword evidence="7 9" id="KW-0630">Potassium</keyword>
<dbReference type="GO" id="GO:0004747">
    <property type="term" value="F:ribokinase activity"/>
    <property type="evidence" value="ECO:0007669"/>
    <property type="project" value="UniProtKB-UniRule"/>
</dbReference>
<feature type="binding site" evidence="9">
    <location>
        <position position="216"/>
    </location>
    <ligand>
        <name>ATP</name>
        <dbReference type="ChEBI" id="CHEBI:30616"/>
    </ligand>
</feature>
<comment type="catalytic activity">
    <reaction evidence="9">
        <text>D-ribose + ATP = D-ribose 5-phosphate + ADP + H(+)</text>
        <dbReference type="Rhea" id="RHEA:13697"/>
        <dbReference type="ChEBI" id="CHEBI:15378"/>
        <dbReference type="ChEBI" id="CHEBI:30616"/>
        <dbReference type="ChEBI" id="CHEBI:47013"/>
        <dbReference type="ChEBI" id="CHEBI:78346"/>
        <dbReference type="ChEBI" id="CHEBI:456216"/>
        <dbReference type="EC" id="2.7.1.15"/>
    </reaction>
</comment>
<dbReference type="GO" id="GO:0046872">
    <property type="term" value="F:metal ion binding"/>
    <property type="evidence" value="ECO:0007669"/>
    <property type="project" value="UniProtKB-KW"/>
</dbReference>
<evidence type="ECO:0000256" key="8">
    <source>
        <dbReference type="ARBA" id="ARBA00023277"/>
    </source>
</evidence>
<keyword evidence="8 9" id="KW-0119">Carbohydrate metabolism</keyword>
<dbReference type="InterPro" id="IPR011611">
    <property type="entry name" value="PfkB_dom"/>
</dbReference>